<dbReference type="SMART" id="SM00867">
    <property type="entry name" value="YceI"/>
    <property type="match status" value="1"/>
</dbReference>
<keyword evidence="4" id="KW-1185">Reference proteome</keyword>
<dbReference type="Gene3D" id="2.40.128.110">
    <property type="entry name" value="Lipid/polyisoprenoid-binding, YceI-like"/>
    <property type="match status" value="1"/>
</dbReference>
<feature type="signal peptide" evidence="1">
    <location>
        <begin position="1"/>
        <end position="23"/>
    </location>
</feature>
<keyword evidence="1" id="KW-0732">Signal</keyword>
<evidence type="ECO:0000256" key="1">
    <source>
        <dbReference type="SAM" id="SignalP"/>
    </source>
</evidence>
<gene>
    <name evidence="3" type="ORF">SAMN04488101_10923</name>
</gene>
<organism evidence="3 4">
    <name type="scientific">Pedobacter nyackensis</name>
    <dbReference type="NCBI Taxonomy" id="475255"/>
    <lineage>
        <taxon>Bacteria</taxon>
        <taxon>Pseudomonadati</taxon>
        <taxon>Bacteroidota</taxon>
        <taxon>Sphingobacteriia</taxon>
        <taxon>Sphingobacteriales</taxon>
        <taxon>Sphingobacteriaceae</taxon>
        <taxon>Pedobacter</taxon>
    </lineage>
</organism>
<reference evidence="3 4" key="1">
    <citation type="submission" date="2017-04" db="EMBL/GenBank/DDBJ databases">
        <authorList>
            <person name="Afonso C.L."/>
            <person name="Miller P.J."/>
            <person name="Scott M.A."/>
            <person name="Spackman E."/>
            <person name="Goraichik I."/>
            <person name="Dimitrov K.M."/>
            <person name="Suarez D.L."/>
            <person name="Swayne D.E."/>
        </authorList>
    </citation>
    <scope>NUCLEOTIDE SEQUENCE [LARGE SCALE GENOMIC DNA]</scope>
    <source>
        <strain evidence="3 4">DSM 19625</strain>
    </source>
</reference>
<evidence type="ECO:0000313" key="4">
    <source>
        <dbReference type="Proteomes" id="UP000192678"/>
    </source>
</evidence>
<name>A0A1W2DZG9_9SPHI</name>
<protein>
    <submittedName>
        <fullName evidence="3">Polyisoprenoid-binding protein YceI</fullName>
    </submittedName>
</protein>
<dbReference type="PANTHER" id="PTHR34406:SF1">
    <property type="entry name" value="PROTEIN YCEI"/>
    <property type="match status" value="1"/>
</dbReference>
<evidence type="ECO:0000313" key="3">
    <source>
        <dbReference type="EMBL" id="SMD02975.1"/>
    </source>
</evidence>
<dbReference type="Pfam" id="PF04264">
    <property type="entry name" value="YceI"/>
    <property type="match status" value="1"/>
</dbReference>
<feature type="chain" id="PRO_5013162142" evidence="1">
    <location>
        <begin position="24"/>
        <end position="197"/>
    </location>
</feature>
<sequence length="197" mass="20677">MKMKLKINTILLLVAVVGLSAFTNPSKPVAYTVDAAKSTITWLGKKVTGSHNGTIALKSGSLNVNGKNVSGGTFVIDMTSIKDADGSDKLEGHLKADDFFGSSKFPTSTFVITKVTGKGANVTVLGNLTIKGITKPLSFPATVAVNADGTVSALAGKINVDRTKYDIRYGSKSFFDSIGDKAIDDNFEIGVKLVAKK</sequence>
<dbReference type="InterPro" id="IPR036761">
    <property type="entry name" value="TTHA0802/YceI-like_sf"/>
</dbReference>
<dbReference type="STRING" id="475255.SAMN04488101_10923"/>
<feature type="domain" description="Lipid/polyisoprenoid-binding YceI-like" evidence="2">
    <location>
        <begin position="30"/>
        <end position="196"/>
    </location>
</feature>
<dbReference type="PANTHER" id="PTHR34406">
    <property type="entry name" value="PROTEIN YCEI"/>
    <property type="match status" value="1"/>
</dbReference>
<evidence type="ECO:0000259" key="2">
    <source>
        <dbReference type="SMART" id="SM00867"/>
    </source>
</evidence>
<dbReference type="SUPFAM" id="SSF101874">
    <property type="entry name" value="YceI-like"/>
    <property type="match status" value="1"/>
</dbReference>
<proteinExistence type="predicted"/>
<accession>A0A1W2DZG9</accession>
<dbReference type="InterPro" id="IPR007372">
    <property type="entry name" value="Lipid/polyisoprenoid-bd_YceI"/>
</dbReference>
<dbReference type="Proteomes" id="UP000192678">
    <property type="component" value="Unassembled WGS sequence"/>
</dbReference>
<dbReference type="AlphaFoldDB" id="A0A1W2DZG9"/>
<dbReference type="EMBL" id="FWYB01000009">
    <property type="protein sequence ID" value="SMD02975.1"/>
    <property type="molecule type" value="Genomic_DNA"/>
</dbReference>